<evidence type="ECO:0000313" key="1">
    <source>
        <dbReference type="EMBL" id="RZF39051.1"/>
    </source>
</evidence>
<proteinExistence type="predicted"/>
<protein>
    <submittedName>
        <fullName evidence="1">Uncharacterized protein</fullName>
    </submittedName>
</protein>
<keyword evidence="2" id="KW-1185">Reference proteome</keyword>
<evidence type="ECO:0000313" key="2">
    <source>
        <dbReference type="Proteomes" id="UP000291343"/>
    </source>
</evidence>
<comment type="caution">
    <text evidence="1">The sequence shown here is derived from an EMBL/GenBank/DDBJ whole genome shotgun (WGS) entry which is preliminary data.</text>
</comment>
<dbReference type="OrthoDB" id="6730189at2759"/>
<organism evidence="1 2">
    <name type="scientific">Laodelphax striatellus</name>
    <name type="common">Small brown planthopper</name>
    <name type="synonym">Delphax striatella</name>
    <dbReference type="NCBI Taxonomy" id="195883"/>
    <lineage>
        <taxon>Eukaryota</taxon>
        <taxon>Metazoa</taxon>
        <taxon>Ecdysozoa</taxon>
        <taxon>Arthropoda</taxon>
        <taxon>Hexapoda</taxon>
        <taxon>Insecta</taxon>
        <taxon>Pterygota</taxon>
        <taxon>Neoptera</taxon>
        <taxon>Paraneoptera</taxon>
        <taxon>Hemiptera</taxon>
        <taxon>Auchenorrhyncha</taxon>
        <taxon>Fulgoroidea</taxon>
        <taxon>Delphacidae</taxon>
        <taxon>Criomorphinae</taxon>
        <taxon>Laodelphax</taxon>
    </lineage>
</organism>
<dbReference type="InParanoid" id="A0A482X1I6"/>
<reference evidence="1 2" key="1">
    <citation type="journal article" date="2017" name="Gigascience">
        <title>Genome sequence of the small brown planthopper, Laodelphax striatellus.</title>
        <authorList>
            <person name="Zhu J."/>
            <person name="Jiang F."/>
            <person name="Wang X."/>
            <person name="Yang P."/>
            <person name="Bao Y."/>
            <person name="Zhao W."/>
            <person name="Wang W."/>
            <person name="Lu H."/>
            <person name="Wang Q."/>
            <person name="Cui N."/>
            <person name="Li J."/>
            <person name="Chen X."/>
            <person name="Luo L."/>
            <person name="Yu J."/>
            <person name="Kang L."/>
            <person name="Cui F."/>
        </authorList>
    </citation>
    <scope>NUCLEOTIDE SEQUENCE [LARGE SCALE GENOMIC DNA]</scope>
    <source>
        <strain evidence="1">Lst14</strain>
    </source>
</reference>
<gene>
    <name evidence="1" type="ORF">LSTR_LSTR017288</name>
</gene>
<dbReference type="AlphaFoldDB" id="A0A482X1I6"/>
<accession>A0A482X1I6</accession>
<dbReference type="Proteomes" id="UP000291343">
    <property type="component" value="Unassembled WGS sequence"/>
</dbReference>
<sequence length="88" mass="9786">MHDVDLNRGETPERVEFENLSGGEEVEGGERVIVSEMDEDEWTDRNFGASAAEGSSDELSDLRSVTSNGVKLNYCLMVFVKKLELKST</sequence>
<name>A0A482X1I6_LAOST</name>
<dbReference type="EMBL" id="QKKF02020839">
    <property type="protein sequence ID" value="RZF39051.1"/>
    <property type="molecule type" value="Genomic_DNA"/>
</dbReference>